<feature type="compositionally biased region" description="Polar residues" evidence="12">
    <location>
        <begin position="289"/>
        <end position="303"/>
    </location>
</feature>
<comment type="catalytic activity">
    <reaction evidence="9">
        <text>L-threonyl-[protein] + ATP = O-phospho-L-threonyl-[protein] + ADP + H(+)</text>
        <dbReference type="Rhea" id="RHEA:46608"/>
        <dbReference type="Rhea" id="RHEA-COMP:11060"/>
        <dbReference type="Rhea" id="RHEA-COMP:11605"/>
        <dbReference type="ChEBI" id="CHEBI:15378"/>
        <dbReference type="ChEBI" id="CHEBI:30013"/>
        <dbReference type="ChEBI" id="CHEBI:30616"/>
        <dbReference type="ChEBI" id="CHEBI:61977"/>
        <dbReference type="ChEBI" id="CHEBI:456216"/>
        <dbReference type="EC" id="2.7.12.1"/>
    </reaction>
</comment>
<dbReference type="GO" id="GO:0005634">
    <property type="term" value="C:nucleus"/>
    <property type="evidence" value="ECO:0007669"/>
    <property type="project" value="TreeGrafter"/>
</dbReference>
<organism evidence="14 15">
    <name type="scientific">Ascosphaera apis ARSEF 7405</name>
    <dbReference type="NCBI Taxonomy" id="392613"/>
    <lineage>
        <taxon>Eukaryota</taxon>
        <taxon>Fungi</taxon>
        <taxon>Dikarya</taxon>
        <taxon>Ascomycota</taxon>
        <taxon>Pezizomycotina</taxon>
        <taxon>Eurotiomycetes</taxon>
        <taxon>Eurotiomycetidae</taxon>
        <taxon>Onygenales</taxon>
        <taxon>Ascosphaeraceae</taxon>
        <taxon>Ascosphaera</taxon>
    </lineage>
</organism>
<dbReference type="EMBL" id="AZGZ01000005">
    <property type="protein sequence ID" value="KZZ95192.1"/>
    <property type="molecule type" value="Genomic_DNA"/>
</dbReference>
<dbReference type="OrthoDB" id="283111at2759"/>
<dbReference type="PROSITE" id="PS50011">
    <property type="entry name" value="PROTEIN_KINASE_DOM"/>
    <property type="match status" value="1"/>
</dbReference>
<keyword evidence="4 11" id="KW-0547">Nucleotide-binding</keyword>
<comment type="similarity">
    <text evidence="7">Belongs to the protein kinase superfamily. CMGC Ser/Thr protein kinase family. Lammer subfamily.</text>
</comment>
<keyword evidence="5 14" id="KW-0418">Kinase</keyword>
<evidence type="ECO:0000256" key="7">
    <source>
        <dbReference type="ARBA" id="ARBA00037966"/>
    </source>
</evidence>
<dbReference type="Pfam" id="PF00069">
    <property type="entry name" value="Pkinase"/>
    <property type="match status" value="1"/>
</dbReference>
<dbReference type="InterPro" id="IPR011009">
    <property type="entry name" value="Kinase-like_dom_sf"/>
</dbReference>
<feature type="compositionally biased region" description="Low complexity" evidence="12">
    <location>
        <begin position="492"/>
        <end position="510"/>
    </location>
</feature>
<evidence type="ECO:0000256" key="5">
    <source>
        <dbReference type="ARBA" id="ARBA00022777"/>
    </source>
</evidence>
<feature type="compositionally biased region" description="Polar residues" evidence="12">
    <location>
        <begin position="359"/>
        <end position="384"/>
    </location>
</feature>
<evidence type="ECO:0000256" key="10">
    <source>
        <dbReference type="ARBA" id="ARBA00051680"/>
    </source>
</evidence>
<feature type="compositionally biased region" description="Polar residues" evidence="12">
    <location>
        <begin position="187"/>
        <end position="197"/>
    </location>
</feature>
<feature type="region of interest" description="Disordered" evidence="12">
    <location>
        <begin position="980"/>
        <end position="1013"/>
    </location>
</feature>
<evidence type="ECO:0000256" key="3">
    <source>
        <dbReference type="ARBA" id="ARBA00022679"/>
    </source>
</evidence>
<feature type="compositionally biased region" description="Low complexity" evidence="12">
    <location>
        <begin position="304"/>
        <end position="319"/>
    </location>
</feature>
<feature type="region of interest" description="Disordered" evidence="12">
    <location>
        <begin position="492"/>
        <end position="538"/>
    </location>
</feature>
<keyword evidence="2" id="KW-0723">Serine/threonine-protein kinase</keyword>
<feature type="domain" description="Protein kinase" evidence="13">
    <location>
        <begin position="604"/>
        <end position="945"/>
    </location>
</feature>
<dbReference type="GO" id="GO:0005524">
    <property type="term" value="F:ATP binding"/>
    <property type="evidence" value="ECO:0007669"/>
    <property type="project" value="UniProtKB-UniRule"/>
</dbReference>
<accession>A0A162IJP2</accession>
<dbReference type="GO" id="GO:0043484">
    <property type="term" value="P:regulation of RNA splicing"/>
    <property type="evidence" value="ECO:0007669"/>
    <property type="project" value="TreeGrafter"/>
</dbReference>
<evidence type="ECO:0000256" key="9">
    <source>
        <dbReference type="ARBA" id="ARBA00049308"/>
    </source>
</evidence>
<dbReference type="InterPro" id="IPR017441">
    <property type="entry name" value="Protein_kinase_ATP_BS"/>
</dbReference>
<evidence type="ECO:0000256" key="11">
    <source>
        <dbReference type="PROSITE-ProRule" id="PRU10141"/>
    </source>
</evidence>
<comment type="catalytic activity">
    <reaction evidence="10">
        <text>L-tyrosyl-[protein] + ATP = O-phospho-L-tyrosyl-[protein] + ADP + H(+)</text>
        <dbReference type="Rhea" id="RHEA:10596"/>
        <dbReference type="Rhea" id="RHEA-COMP:10136"/>
        <dbReference type="Rhea" id="RHEA-COMP:20101"/>
        <dbReference type="ChEBI" id="CHEBI:15378"/>
        <dbReference type="ChEBI" id="CHEBI:30616"/>
        <dbReference type="ChEBI" id="CHEBI:46858"/>
        <dbReference type="ChEBI" id="CHEBI:61978"/>
        <dbReference type="ChEBI" id="CHEBI:456216"/>
        <dbReference type="EC" id="2.7.12.1"/>
    </reaction>
</comment>
<feature type="compositionally biased region" description="Low complexity" evidence="12">
    <location>
        <begin position="277"/>
        <end position="286"/>
    </location>
</feature>
<feature type="compositionally biased region" description="Polar residues" evidence="12">
    <location>
        <begin position="151"/>
        <end position="177"/>
    </location>
</feature>
<feature type="compositionally biased region" description="Basic and acidic residues" evidence="12">
    <location>
        <begin position="391"/>
        <end position="403"/>
    </location>
</feature>
<feature type="compositionally biased region" description="Low complexity" evidence="12">
    <location>
        <begin position="980"/>
        <end position="992"/>
    </location>
</feature>
<dbReference type="SMART" id="SM00220">
    <property type="entry name" value="S_TKc"/>
    <property type="match status" value="1"/>
</dbReference>
<feature type="region of interest" description="Disordered" evidence="12">
    <location>
        <begin position="258"/>
        <end position="339"/>
    </location>
</feature>
<evidence type="ECO:0000313" key="14">
    <source>
        <dbReference type="EMBL" id="KZZ95192.1"/>
    </source>
</evidence>
<feature type="region of interest" description="Disordered" evidence="12">
    <location>
        <begin position="112"/>
        <end position="202"/>
    </location>
</feature>
<dbReference type="InterPro" id="IPR051175">
    <property type="entry name" value="CLK_kinases"/>
</dbReference>
<keyword evidence="6 11" id="KW-0067">ATP-binding</keyword>
<dbReference type="EC" id="2.7.12.1" evidence="1"/>
<evidence type="ECO:0000256" key="1">
    <source>
        <dbReference type="ARBA" id="ARBA00013203"/>
    </source>
</evidence>
<dbReference type="VEuPathDB" id="FungiDB:AAP_01680"/>
<evidence type="ECO:0000256" key="2">
    <source>
        <dbReference type="ARBA" id="ARBA00022527"/>
    </source>
</evidence>
<name>A0A162IJP2_9EURO</name>
<proteinExistence type="inferred from homology"/>
<feature type="region of interest" description="Disordered" evidence="12">
    <location>
        <begin position="433"/>
        <end position="462"/>
    </location>
</feature>
<feature type="compositionally biased region" description="Gly residues" evidence="12">
    <location>
        <begin position="266"/>
        <end position="276"/>
    </location>
</feature>
<evidence type="ECO:0000256" key="4">
    <source>
        <dbReference type="ARBA" id="ARBA00022741"/>
    </source>
</evidence>
<feature type="binding site" evidence="11">
    <location>
        <position position="635"/>
    </location>
    <ligand>
        <name>ATP</name>
        <dbReference type="ChEBI" id="CHEBI:30616"/>
    </ligand>
</feature>
<comment type="caution">
    <text evidence="14">The sequence shown here is derived from an EMBL/GenBank/DDBJ whole genome shotgun (WGS) entry which is preliminary data.</text>
</comment>
<dbReference type="CDD" id="cd14134">
    <property type="entry name" value="PKc_CLK"/>
    <property type="match status" value="1"/>
</dbReference>
<gene>
    <name evidence="14" type="ORF">AAP_01680</name>
</gene>
<dbReference type="InterPro" id="IPR008271">
    <property type="entry name" value="Ser/Thr_kinase_AS"/>
</dbReference>
<reference evidence="14 15" key="1">
    <citation type="journal article" date="2016" name="Genome Biol. Evol.">
        <title>Divergent and convergent evolution of fungal pathogenicity.</title>
        <authorList>
            <person name="Shang Y."/>
            <person name="Xiao G."/>
            <person name="Zheng P."/>
            <person name="Cen K."/>
            <person name="Zhan S."/>
            <person name="Wang C."/>
        </authorList>
    </citation>
    <scope>NUCLEOTIDE SEQUENCE [LARGE SCALE GENOMIC DNA]</scope>
    <source>
        <strain evidence="14 15">ARSEF 7405</strain>
    </source>
</reference>
<feature type="region of interest" description="Disordered" evidence="12">
    <location>
        <begin position="1"/>
        <end position="23"/>
    </location>
</feature>
<dbReference type="GO" id="GO:0004674">
    <property type="term" value="F:protein serine/threonine kinase activity"/>
    <property type="evidence" value="ECO:0007669"/>
    <property type="project" value="UniProtKB-KW"/>
</dbReference>
<dbReference type="PANTHER" id="PTHR45646:SF11">
    <property type="entry name" value="SERINE_THREONINE-PROTEIN KINASE DOA"/>
    <property type="match status" value="1"/>
</dbReference>
<dbReference type="PROSITE" id="PS00108">
    <property type="entry name" value="PROTEIN_KINASE_ST"/>
    <property type="match status" value="1"/>
</dbReference>
<dbReference type="Proteomes" id="UP000242877">
    <property type="component" value="Unassembled WGS sequence"/>
</dbReference>
<dbReference type="PROSITE" id="PS00107">
    <property type="entry name" value="PROTEIN_KINASE_ATP"/>
    <property type="match status" value="1"/>
</dbReference>
<comment type="catalytic activity">
    <reaction evidence="8">
        <text>L-seryl-[protein] + ATP = O-phospho-L-seryl-[protein] + ADP + H(+)</text>
        <dbReference type="Rhea" id="RHEA:17989"/>
        <dbReference type="Rhea" id="RHEA-COMP:9863"/>
        <dbReference type="Rhea" id="RHEA-COMP:11604"/>
        <dbReference type="ChEBI" id="CHEBI:15378"/>
        <dbReference type="ChEBI" id="CHEBI:29999"/>
        <dbReference type="ChEBI" id="CHEBI:30616"/>
        <dbReference type="ChEBI" id="CHEBI:83421"/>
        <dbReference type="ChEBI" id="CHEBI:456216"/>
        <dbReference type="EC" id="2.7.12.1"/>
    </reaction>
</comment>
<dbReference type="InterPro" id="IPR000719">
    <property type="entry name" value="Prot_kinase_dom"/>
</dbReference>
<feature type="compositionally biased region" description="Low complexity" evidence="12">
    <location>
        <begin position="445"/>
        <end position="456"/>
    </location>
</feature>
<dbReference type="Gene3D" id="1.10.510.10">
    <property type="entry name" value="Transferase(Phosphotransferase) domain 1"/>
    <property type="match status" value="1"/>
</dbReference>
<dbReference type="AlphaFoldDB" id="A0A162IJP2"/>
<sequence length="1013" mass="110369">MSTPSTALPNHRRHSHYAYPSSHPHLYSVSNEAAAGPVITTQNTPATAAYSSAAPPPASAFSGTSNLNTAANFGASSNLSPRDVPNPLSLAPVSIPTSSYLLSNSGTPTTAIATYREGGSGSVQGYPQSSQTGHDGSVTSTYPYSQLPPVSGTSLAGYTSQHTASTGDYNQNCQTLPSLPPSPAVSHFSQTGSSSSRPYYDPVTRPLVPTSTTYAQRPYHLPAPHGTAITTSTSATIPSISSVLGPPRRTSAADIMGMTVGVSNPPGGGIHAGHGQGQQSASQAASPVVMTNSSGQPSSTQYHAQSQSTPASQPASVPQTPHRRRRREGGPDWKEFYKNGPPEEIIVIVDDDEVPPAIENTNPGHTTTTYSTQIPRRSGTTQAHSAKRRRTGDESTYEVRNHDQPPWTNNPAPEYHGEPSDTSMPMPIAAVNVPAGQPSRRTTTRPRGNTNTAARAPPAVGNVPFAQHGVGHGTTVQQPPRARVADVSQVTTATATGRSATRTAGASTTTPITPGDCEAEPTGQKRKRQTRKTVRDEQKRLEMEATQALQAAGGIMDYIPPAKPPYKAGEVKVNVIPDTTGQGRVDETDGHYAVEEGAQLAGRFRIIRLLGQGTFGKVVEAEDCNDVSRKHYAVKIIRAVQKYRDASKIELRVLQTLKQNDKTNRNRCIHLRECFDYRGHICIVTDLLATSVFDFLKNNGFTPFPSSHIQAFAKQLFTSVAYLHDLNLIHTDLKPENILLVDEDYQTFTYQRTIPSSTTTTNRRASQRKVLIKPEIRLIDFGSATFNDEYHSSVVSTRHYRAPEIILNLGWSFPCDIWSIGCILVEFFTGDALFQTHDNLEHLAMMEAVCGYKIDTRLARQTVQKTINGQQNGAAKYFTKNRLDYPNSQTTRASKKFVKAMKRLDTFIQPNTSFNRQFLDLLRRIFIYDPAKRITAKEALKHPWFKEQTLDDGTEAVKIGIQRRHSQLLRETEERLQAEARAAAQIAQASRPAPVPQRPVPVSHQTVPGARTQ</sequence>
<dbReference type="Gene3D" id="3.30.200.20">
    <property type="entry name" value="Phosphorylase Kinase, domain 1"/>
    <property type="match status" value="1"/>
</dbReference>
<dbReference type="GO" id="GO:0004712">
    <property type="term" value="F:protein serine/threonine/tyrosine kinase activity"/>
    <property type="evidence" value="ECO:0007669"/>
    <property type="project" value="UniProtKB-EC"/>
</dbReference>
<dbReference type="FunFam" id="1.10.510.10:FF:000612">
    <property type="entry name" value="Serine/threonine-protein kinase AFC2"/>
    <property type="match status" value="1"/>
</dbReference>
<feature type="compositionally biased region" description="Polar residues" evidence="12">
    <location>
        <begin position="123"/>
        <end position="144"/>
    </location>
</feature>
<protein>
    <recommendedName>
        <fullName evidence="1">dual-specificity kinase</fullName>
        <ecNumber evidence="1">2.7.12.1</ecNumber>
    </recommendedName>
</protein>
<dbReference type="PANTHER" id="PTHR45646">
    <property type="entry name" value="SERINE/THREONINE-PROTEIN KINASE DOA-RELATED"/>
    <property type="match status" value="1"/>
</dbReference>
<keyword evidence="15" id="KW-1185">Reference proteome</keyword>
<feature type="region of interest" description="Disordered" evidence="12">
    <location>
        <begin position="355"/>
        <end position="420"/>
    </location>
</feature>
<evidence type="ECO:0000313" key="15">
    <source>
        <dbReference type="Proteomes" id="UP000242877"/>
    </source>
</evidence>
<feature type="compositionally biased region" description="Basic and acidic residues" evidence="12">
    <location>
        <begin position="328"/>
        <end position="337"/>
    </location>
</feature>
<evidence type="ECO:0000256" key="6">
    <source>
        <dbReference type="ARBA" id="ARBA00022840"/>
    </source>
</evidence>
<keyword evidence="3" id="KW-0808">Transferase</keyword>
<dbReference type="SUPFAM" id="SSF56112">
    <property type="entry name" value="Protein kinase-like (PK-like)"/>
    <property type="match status" value="1"/>
</dbReference>
<evidence type="ECO:0000256" key="8">
    <source>
        <dbReference type="ARBA" id="ARBA00049003"/>
    </source>
</evidence>
<evidence type="ECO:0000259" key="13">
    <source>
        <dbReference type="PROSITE" id="PS50011"/>
    </source>
</evidence>
<evidence type="ECO:0000256" key="12">
    <source>
        <dbReference type="SAM" id="MobiDB-lite"/>
    </source>
</evidence>